<dbReference type="RefSeq" id="WP_058504742.1">
    <property type="nucleotide sequence ID" value="NZ_CAAAIF010000006.1"/>
</dbReference>
<sequence>MKRLSLKSGIFILFSLFATQVFSHAVTFYGLDSIEHYHGKSNGAFFIQMGNFSGKLNAYHYQEKMQQKISYPIKLERKGGNYVVMIGPLRSMGQVREVVAQTRSRFVQRKIPQTSSILFFRGRQKQKAQPVAVRTIIRPEKEPLEKETIEYFGLINENWYIGAFGGVQRNDITHKITVNNGSGAQSPYDKDSYLSGVYSQALAGASGGYRWEFNNRLFPALGVGLRYQRVFARNVGKSILQYSMPEFANYGYNWQIYSDVALATAKLNFFQYRAFTPYLSGSVGAGFNKARSYKEVALQGVTPRISPAFTYNLTTQFAYNVGAGVDLQLSSRFIVSLGYEYQDLGSVSSGSGTGSSWAGRVLNLGSYRSNAALLSVNYLIGDR</sequence>
<keyword evidence="4" id="KW-1185">Reference proteome</keyword>
<dbReference type="InterPro" id="IPR007730">
    <property type="entry name" value="SPOR-like_dom"/>
</dbReference>
<dbReference type="GO" id="GO:0042834">
    <property type="term" value="F:peptidoglycan binding"/>
    <property type="evidence" value="ECO:0007669"/>
    <property type="project" value="InterPro"/>
</dbReference>
<accession>A0A0W0WWT0</accession>
<feature type="chain" id="PRO_5006915908" evidence="1">
    <location>
        <begin position="24"/>
        <end position="383"/>
    </location>
</feature>
<feature type="signal peptide" evidence="1">
    <location>
        <begin position="1"/>
        <end position="23"/>
    </location>
</feature>
<dbReference type="InterPro" id="IPR011250">
    <property type="entry name" value="OMP/PagP_B-barrel"/>
</dbReference>
<keyword evidence="1" id="KW-0732">Signal</keyword>
<dbReference type="Proteomes" id="UP000054725">
    <property type="component" value="Unassembled WGS sequence"/>
</dbReference>
<dbReference type="PATRIC" id="fig|45070.6.peg.1850"/>
<dbReference type="Pfam" id="PF05036">
    <property type="entry name" value="SPOR"/>
    <property type="match status" value="1"/>
</dbReference>
<dbReference type="OrthoDB" id="5652104at2"/>
<evidence type="ECO:0000256" key="1">
    <source>
        <dbReference type="SAM" id="SignalP"/>
    </source>
</evidence>
<comment type="caution">
    <text evidence="3">The sequence shown here is derived from an EMBL/GenBank/DDBJ whole genome shotgun (WGS) entry which is preliminary data.</text>
</comment>
<reference evidence="3 4" key="1">
    <citation type="submission" date="2015-11" db="EMBL/GenBank/DDBJ databases">
        <title>Genomic analysis of 38 Legionella species identifies large and diverse effector repertoires.</title>
        <authorList>
            <person name="Burstein D."/>
            <person name="Amaro F."/>
            <person name="Zusman T."/>
            <person name="Lifshitz Z."/>
            <person name="Cohen O."/>
            <person name="Gilbert J.A."/>
            <person name="Pupko T."/>
            <person name="Shuman H.A."/>
            <person name="Segal G."/>
        </authorList>
    </citation>
    <scope>NUCLEOTIDE SEQUENCE [LARGE SCALE GENOMIC DNA]</scope>
    <source>
        <strain evidence="3 4">ATCC 49506</strain>
    </source>
</reference>
<dbReference type="InterPro" id="IPR036680">
    <property type="entry name" value="SPOR-like_sf"/>
</dbReference>
<dbReference type="SUPFAM" id="SSF56925">
    <property type="entry name" value="OMPA-like"/>
    <property type="match status" value="1"/>
</dbReference>
<dbReference type="AlphaFoldDB" id="A0A0W0WWT0"/>
<feature type="domain" description="SPOR" evidence="2">
    <location>
        <begin position="39"/>
        <end position="115"/>
    </location>
</feature>
<dbReference type="PROSITE" id="PS51724">
    <property type="entry name" value="SPOR"/>
    <property type="match status" value="1"/>
</dbReference>
<dbReference type="SUPFAM" id="SSF110997">
    <property type="entry name" value="Sporulation related repeat"/>
    <property type="match status" value="1"/>
</dbReference>
<name>A0A0W0WWT0_9GAMM</name>
<evidence type="ECO:0000313" key="4">
    <source>
        <dbReference type="Proteomes" id="UP000054725"/>
    </source>
</evidence>
<dbReference type="STRING" id="45070.Lnau_1765"/>
<evidence type="ECO:0000259" key="2">
    <source>
        <dbReference type="PROSITE" id="PS51724"/>
    </source>
</evidence>
<organism evidence="3 4">
    <name type="scientific">Legionella nautarum</name>
    <dbReference type="NCBI Taxonomy" id="45070"/>
    <lineage>
        <taxon>Bacteria</taxon>
        <taxon>Pseudomonadati</taxon>
        <taxon>Pseudomonadota</taxon>
        <taxon>Gammaproteobacteria</taxon>
        <taxon>Legionellales</taxon>
        <taxon>Legionellaceae</taxon>
        <taxon>Legionella</taxon>
    </lineage>
</organism>
<evidence type="ECO:0000313" key="3">
    <source>
        <dbReference type="EMBL" id="KTD36781.1"/>
    </source>
</evidence>
<dbReference type="EMBL" id="LNYO01000013">
    <property type="protein sequence ID" value="KTD36781.1"/>
    <property type="molecule type" value="Genomic_DNA"/>
</dbReference>
<gene>
    <name evidence="3" type="ORF">Lnau_1765</name>
</gene>
<proteinExistence type="predicted"/>
<dbReference type="Gene3D" id="2.40.160.20">
    <property type="match status" value="1"/>
</dbReference>
<protein>
    <submittedName>
        <fullName evidence="3">Sporulation related domain protein</fullName>
    </submittedName>
</protein>